<organism evidence="2 3">
    <name type="scientific">Vreelandella andesensis</name>
    <dbReference type="NCBI Taxonomy" id="447567"/>
    <lineage>
        <taxon>Bacteria</taxon>
        <taxon>Pseudomonadati</taxon>
        <taxon>Pseudomonadota</taxon>
        <taxon>Gammaproteobacteria</taxon>
        <taxon>Oceanospirillales</taxon>
        <taxon>Halomonadaceae</taxon>
        <taxon>Vreelandella</taxon>
    </lineage>
</organism>
<dbReference type="AlphaFoldDB" id="A0A433KIZ9"/>
<evidence type="ECO:0000313" key="3">
    <source>
        <dbReference type="Proteomes" id="UP000287336"/>
    </source>
</evidence>
<dbReference type="OrthoDB" id="9804079at2"/>
<dbReference type="InterPro" id="IPR016450">
    <property type="entry name" value="UCP005522"/>
</dbReference>
<dbReference type="EMBL" id="RZHG01000022">
    <property type="protein sequence ID" value="RUR29519.1"/>
    <property type="molecule type" value="Genomic_DNA"/>
</dbReference>
<reference evidence="2 3" key="1">
    <citation type="submission" date="2018-12" db="EMBL/GenBank/DDBJ databases">
        <title>three novel Halomonas strain isolated from plants.</title>
        <authorList>
            <person name="Sun C."/>
        </authorList>
    </citation>
    <scope>NUCLEOTIDE SEQUENCE [LARGE SCALE GENOMIC DNA]</scope>
    <source>
        <strain evidence="2 3">DSM 19434</strain>
    </source>
</reference>
<dbReference type="SUPFAM" id="SSF56059">
    <property type="entry name" value="Glutathione synthetase ATP-binding domain-like"/>
    <property type="match status" value="1"/>
</dbReference>
<dbReference type="Proteomes" id="UP000287336">
    <property type="component" value="Unassembled WGS sequence"/>
</dbReference>
<dbReference type="Gene3D" id="3.40.50.11290">
    <property type="match status" value="1"/>
</dbReference>
<dbReference type="PIRSF" id="PIRSF005522">
    <property type="entry name" value="UCP005522"/>
    <property type="match status" value="1"/>
</dbReference>
<dbReference type="Pfam" id="PF14403">
    <property type="entry name" value="CP_ATPgrasp_2"/>
    <property type="match status" value="1"/>
</dbReference>
<dbReference type="InterPro" id="IPR025841">
    <property type="entry name" value="CP_ATPgrasp_2"/>
</dbReference>
<dbReference type="PANTHER" id="PTHR34595">
    <property type="entry name" value="BLR5612 PROTEIN"/>
    <property type="match status" value="1"/>
</dbReference>
<dbReference type="Gene3D" id="3.30.1490.270">
    <property type="match status" value="1"/>
</dbReference>
<feature type="domain" description="Circularly permuted ATP-grasp type 2" evidence="1">
    <location>
        <begin position="81"/>
        <end position="457"/>
    </location>
</feature>
<comment type="caution">
    <text evidence="2">The sequence shown here is derived from an EMBL/GenBank/DDBJ whole genome shotgun (WGS) entry which is preliminary data.</text>
</comment>
<evidence type="ECO:0000259" key="1">
    <source>
        <dbReference type="Pfam" id="PF14403"/>
    </source>
</evidence>
<protein>
    <submittedName>
        <fullName evidence="2">Circularly permuted type 2 ATP-grasp protein</fullName>
    </submittedName>
</protein>
<sequence>MSQVNWNNYSCSDFYDELLAAPGKPRASADELCNMLARFSAEELAERKTAAEIAIRTMGITFTVYSEGAVIDRAWPFDIVPRIIPASEWRKTEAGLKQRVQALNLFIDDLYHDQKVIKDKVLPAEVLAQSVNFRPQCVGINPPHGVWAHICGSDLVRGGDGTLYVLEDNLRIPSGVSYMLENRNVTKRVLPELFASGKILPVDDYVANLYDMLASMSPRPGDDPQVVVLTPGIYNSAYFEHAYLAQQMGVELVQGSDLLVDDDDVVYMRTVEGLRRVDVIYRRVDDEFLDPEAFNPNSMLGVAGLMRAWRAGKVALANAPGAGVADDKIVYAFVPEIIRYYLDQEPLLPNVPSYLCMFEEDRKYVLEHLDELVVKPANESGGYGMLIGPHSTKETRDEFARLINANPRNYMAQPTLALSTTPTLSNGLPQPRHVDLRPFILSGPETHVTTGGLTRVALVEGSLVVNSSQGGGSKDTWIVETDENAAAAAEQEGV</sequence>
<keyword evidence="3" id="KW-1185">Reference proteome</keyword>
<name>A0A433KIZ9_9GAMM</name>
<gene>
    <name evidence="2" type="ORF">ELY33_12945</name>
</gene>
<proteinExistence type="predicted"/>
<accession>A0A433KIZ9</accession>
<dbReference type="RefSeq" id="WP_126948332.1">
    <property type="nucleotide sequence ID" value="NZ_RZHG01000022.1"/>
</dbReference>
<dbReference type="InterPro" id="IPR051680">
    <property type="entry name" value="ATP-dep_Glu-Cys_Ligase-2"/>
</dbReference>
<evidence type="ECO:0000313" key="2">
    <source>
        <dbReference type="EMBL" id="RUR29519.1"/>
    </source>
</evidence>
<dbReference type="PANTHER" id="PTHR34595:SF7">
    <property type="entry name" value="SLL1039 PROTEIN"/>
    <property type="match status" value="1"/>
</dbReference>